<feature type="signal peptide" evidence="1">
    <location>
        <begin position="1"/>
        <end position="20"/>
    </location>
</feature>
<dbReference type="RefSeq" id="XP_025397837.1">
    <property type="nucleotide sequence ID" value="XM_025548171.1"/>
</dbReference>
<dbReference type="EMBL" id="MSFL01000019">
    <property type="protein sequence ID" value="PWY77076.1"/>
    <property type="molecule type" value="Genomic_DNA"/>
</dbReference>
<dbReference type="OrthoDB" id="4481261at2759"/>
<dbReference type="Proteomes" id="UP000247233">
    <property type="component" value="Unassembled WGS sequence"/>
</dbReference>
<reference evidence="2 3" key="1">
    <citation type="submission" date="2016-12" db="EMBL/GenBank/DDBJ databases">
        <title>The genomes of Aspergillus section Nigri reveals drivers in fungal speciation.</title>
        <authorList>
            <consortium name="DOE Joint Genome Institute"/>
            <person name="Vesth T.C."/>
            <person name="Nybo J."/>
            <person name="Theobald S."/>
            <person name="Brandl J."/>
            <person name="Frisvad J.C."/>
            <person name="Nielsen K.F."/>
            <person name="Lyhne E.K."/>
            <person name="Kogle M.E."/>
            <person name="Kuo A."/>
            <person name="Riley R."/>
            <person name="Clum A."/>
            <person name="Nolan M."/>
            <person name="Lipzen A."/>
            <person name="Salamov A."/>
            <person name="Henrissat B."/>
            <person name="Wiebenga A."/>
            <person name="De Vries R.P."/>
            <person name="Grigoriev I.V."/>
            <person name="Mortensen U.H."/>
            <person name="Andersen M.R."/>
            <person name="Baker S.E."/>
        </authorList>
    </citation>
    <scope>NUCLEOTIDE SEQUENCE [LARGE SCALE GENOMIC DNA]</scope>
    <source>
        <strain evidence="2 3">CBS 117.55</strain>
    </source>
</reference>
<dbReference type="GeneID" id="37070408"/>
<keyword evidence="1" id="KW-0732">Signal</keyword>
<gene>
    <name evidence="2" type="ORF">BO70DRAFT_430592</name>
</gene>
<evidence type="ECO:0000256" key="1">
    <source>
        <dbReference type="SAM" id="SignalP"/>
    </source>
</evidence>
<feature type="chain" id="PRO_5016351468" evidence="1">
    <location>
        <begin position="21"/>
        <end position="102"/>
    </location>
</feature>
<sequence>MKSILSLAATTLFFAASVLAHGGGISKVTIFTDQGANTKTSVLGECVKAATPDIPVLIIDVQSEGKCTFSREDLCIGDEITMGEGSRTFTKEYKVGSYKCDL</sequence>
<comment type="caution">
    <text evidence="2">The sequence shown here is derived from an EMBL/GenBank/DDBJ whole genome shotgun (WGS) entry which is preliminary data.</text>
</comment>
<dbReference type="AlphaFoldDB" id="A0A317VRX2"/>
<dbReference type="VEuPathDB" id="FungiDB:BO70DRAFT_430592"/>
<accession>A0A317VRX2</accession>
<keyword evidence="3" id="KW-1185">Reference proteome</keyword>
<evidence type="ECO:0000313" key="2">
    <source>
        <dbReference type="EMBL" id="PWY77076.1"/>
    </source>
</evidence>
<name>A0A317VRX2_9EURO</name>
<evidence type="ECO:0000313" key="3">
    <source>
        <dbReference type="Proteomes" id="UP000247233"/>
    </source>
</evidence>
<protein>
    <submittedName>
        <fullName evidence="2">Uncharacterized protein</fullName>
    </submittedName>
</protein>
<organism evidence="2 3">
    <name type="scientific">Aspergillus heteromorphus CBS 117.55</name>
    <dbReference type="NCBI Taxonomy" id="1448321"/>
    <lineage>
        <taxon>Eukaryota</taxon>
        <taxon>Fungi</taxon>
        <taxon>Dikarya</taxon>
        <taxon>Ascomycota</taxon>
        <taxon>Pezizomycotina</taxon>
        <taxon>Eurotiomycetes</taxon>
        <taxon>Eurotiomycetidae</taxon>
        <taxon>Eurotiales</taxon>
        <taxon>Aspergillaceae</taxon>
        <taxon>Aspergillus</taxon>
        <taxon>Aspergillus subgen. Circumdati</taxon>
    </lineage>
</organism>
<proteinExistence type="predicted"/>